<protein>
    <submittedName>
        <fullName evidence="1">Uncharacterized protein</fullName>
    </submittedName>
</protein>
<proteinExistence type="predicted"/>
<gene>
    <name evidence="1" type="ORF">SVIM_LOCUS80744</name>
</gene>
<organism evidence="1">
    <name type="scientific">Salix viminalis</name>
    <name type="common">Common osier</name>
    <name type="synonym">Basket willow</name>
    <dbReference type="NCBI Taxonomy" id="40686"/>
    <lineage>
        <taxon>Eukaryota</taxon>
        <taxon>Viridiplantae</taxon>
        <taxon>Streptophyta</taxon>
        <taxon>Embryophyta</taxon>
        <taxon>Tracheophyta</taxon>
        <taxon>Spermatophyta</taxon>
        <taxon>Magnoliopsida</taxon>
        <taxon>eudicotyledons</taxon>
        <taxon>Gunneridae</taxon>
        <taxon>Pentapetalae</taxon>
        <taxon>rosids</taxon>
        <taxon>fabids</taxon>
        <taxon>Malpighiales</taxon>
        <taxon>Salicaceae</taxon>
        <taxon>Saliceae</taxon>
        <taxon>Salix</taxon>
    </lineage>
</organism>
<dbReference type="AlphaFoldDB" id="A0A6N2KFR4"/>
<sequence>MRGESIFNSIYGINLLYFSSNRAFCLHLVWKLLKGSGLKKEPGLSLIEVKGTIEKLICYGGFFIFKDWRDSGHAQNFKLDCS</sequence>
<dbReference type="EMBL" id="CAADRP010000347">
    <property type="protein sequence ID" value="VFU27308.1"/>
    <property type="molecule type" value="Genomic_DNA"/>
</dbReference>
<evidence type="ECO:0000313" key="1">
    <source>
        <dbReference type="EMBL" id="VFU27308.1"/>
    </source>
</evidence>
<accession>A0A6N2KFR4</accession>
<name>A0A6N2KFR4_SALVM</name>
<reference evidence="1" key="1">
    <citation type="submission" date="2019-03" db="EMBL/GenBank/DDBJ databases">
        <authorList>
            <person name="Mank J."/>
            <person name="Almeida P."/>
        </authorList>
    </citation>
    <scope>NUCLEOTIDE SEQUENCE</scope>
    <source>
        <strain evidence="1">78183</strain>
    </source>
</reference>